<proteinExistence type="predicted"/>
<comment type="caution">
    <text evidence="2">The sequence shown here is derived from an EMBL/GenBank/DDBJ whole genome shotgun (WGS) entry which is preliminary data.</text>
</comment>
<gene>
    <name evidence="2" type="ORF">CARN1_2301</name>
</gene>
<reference evidence="2" key="1">
    <citation type="submission" date="2009-10" db="EMBL/GenBank/DDBJ databases">
        <title>Diversity of trophic interactions inside an arsenic-rich microbial ecosystem.</title>
        <authorList>
            <person name="Bertin P.N."/>
            <person name="Heinrich-Salmeron A."/>
            <person name="Pelletier E."/>
            <person name="Goulhen-Chollet F."/>
            <person name="Arsene-Ploetze F."/>
            <person name="Gallien S."/>
            <person name="Calteau A."/>
            <person name="Vallenet D."/>
            <person name="Casiot C."/>
            <person name="Chane-Woon-Ming B."/>
            <person name="Giloteaux L."/>
            <person name="Barakat M."/>
            <person name="Bonnefoy V."/>
            <person name="Bruneel O."/>
            <person name="Chandler M."/>
            <person name="Cleiss J."/>
            <person name="Duran R."/>
            <person name="Elbaz-Poulichet F."/>
            <person name="Fonknechten N."/>
            <person name="Lauga B."/>
            <person name="Mornico D."/>
            <person name="Ortet P."/>
            <person name="Schaeffer C."/>
            <person name="Siguier P."/>
            <person name="Alexander Thil Smith A."/>
            <person name="Van Dorsselaer A."/>
            <person name="Weissenbach J."/>
            <person name="Medigue C."/>
            <person name="Le Paslier D."/>
        </authorList>
    </citation>
    <scope>NUCLEOTIDE SEQUENCE</scope>
</reference>
<protein>
    <recommendedName>
        <fullName evidence="1">Putative restriction endonuclease domain-containing protein</fullName>
    </recommendedName>
</protein>
<accession>E6PDD8</accession>
<evidence type="ECO:0000259" key="1">
    <source>
        <dbReference type="Pfam" id="PF05685"/>
    </source>
</evidence>
<dbReference type="SUPFAM" id="SSF52980">
    <property type="entry name" value="Restriction endonuclease-like"/>
    <property type="match status" value="1"/>
</dbReference>
<dbReference type="CDD" id="cd06260">
    <property type="entry name" value="DUF820-like"/>
    <property type="match status" value="1"/>
</dbReference>
<dbReference type="Gene3D" id="3.90.1570.10">
    <property type="entry name" value="tt1808, chain A"/>
    <property type="match status" value="1"/>
</dbReference>
<feature type="domain" description="Putative restriction endonuclease" evidence="1">
    <location>
        <begin position="6"/>
        <end position="87"/>
    </location>
</feature>
<organism evidence="2">
    <name type="scientific">mine drainage metagenome</name>
    <dbReference type="NCBI Taxonomy" id="410659"/>
    <lineage>
        <taxon>unclassified sequences</taxon>
        <taxon>metagenomes</taxon>
        <taxon>ecological metagenomes</taxon>
    </lineage>
</organism>
<dbReference type="InterPro" id="IPR011335">
    <property type="entry name" value="Restrct_endonuc-II-like"/>
</dbReference>
<dbReference type="AlphaFoldDB" id="E6PDD8"/>
<dbReference type="EMBL" id="CABL01000001">
    <property type="protein sequence ID" value="CBH74414.1"/>
    <property type="molecule type" value="Genomic_DNA"/>
</dbReference>
<evidence type="ECO:0000313" key="2">
    <source>
        <dbReference type="EMBL" id="CBH74414.1"/>
    </source>
</evidence>
<dbReference type="InterPro" id="IPR008538">
    <property type="entry name" value="Uma2"/>
</dbReference>
<dbReference type="InterPro" id="IPR012296">
    <property type="entry name" value="Nuclease_put_TT1808"/>
</dbReference>
<name>E6PDD8_9ZZZZ</name>
<sequence>MGNLLLARSRGRGCVATEWRFALNADGDPRTSLIPDVAFVSNERLALLGAEAREEPPFAPDIAVEVRSPDDRIADVEWKMNAYLAYGGVRAYSHAGLAVFARGERFACAEVPWFTFHVAEVFANLLITVARIVGSEEARRNFFVPPELYILALNCHDC</sequence>
<dbReference type="Pfam" id="PF05685">
    <property type="entry name" value="Uma2"/>
    <property type="match status" value="1"/>
</dbReference>